<evidence type="ECO:0000256" key="1">
    <source>
        <dbReference type="ARBA" id="ARBA00008455"/>
    </source>
</evidence>
<dbReference type="InterPro" id="IPR000668">
    <property type="entry name" value="Peptidase_C1A_C"/>
</dbReference>
<organism evidence="11 12">
    <name type="scientific">Brachionus plicatilis</name>
    <name type="common">Marine rotifer</name>
    <name type="synonym">Brachionus muelleri</name>
    <dbReference type="NCBI Taxonomy" id="10195"/>
    <lineage>
        <taxon>Eukaryota</taxon>
        <taxon>Metazoa</taxon>
        <taxon>Spiralia</taxon>
        <taxon>Gnathifera</taxon>
        <taxon>Rotifera</taxon>
        <taxon>Eurotatoria</taxon>
        <taxon>Monogononta</taxon>
        <taxon>Pseudotrocha</taxon>
        <taxon>Ploima</taxon>
        <taxon>Brachionidae</taxon>
        <taxon>Brachionus</taxon>
    </lineage>
</organism>
<sequence length="336" mass="39133">MLKFEFLLNLWLFSLIFGQEIKKPVKPIKNFLNEDWKMFKNSVQISTQDQLKDLEWRRRFEESYDLINKHNLEYELNPRKVKYKLKMTKFAFMSDEEFVAKKTGLKMSRKSNRRKKGRKPKRQILDPDRPKNYDSRKKYPIAVRDQGDCGGCYAFSAVSSIEYQLAKQNKLTYLSEQNFIDCSTPYGNLGCAGGTMDMAYEYMISNNGLNSLLFYPYTAKEDICKFRDNFVGAKIMGYDYIDNEEQLESAIYKYGAVSCGIDATQETFRFYSEGIYDDPKCSNVFINHAINVVGYTENSFICRNSWGSTWGMNGYFELPKGNNSCGLLNFCVYPII</sequence>
<dbReference type="InterPro" id="IPR013128">
    <property type="entry name" value="Peptidase_C1A"/>
</dbReference>
<dbReference type="SUPFAM" id="SSF54001">
    <property type="entry name" value="Cysteine proteinases"/>
    <property type="match status" value="1"/>
</dbReference>
<keyword evidence="6" id="KW-1015">Disulfide bond</keyword>
<evidence type="ECO:0000256" key="3">
    <source>
        <dbReference type="ARBA" id="ARBA00022801"/>
    </source>
</evidence>
<dbReference type="AlphaFoldDB" id="A0A3M7RZW4"/>
<comment type="similarity">
    <text evidence="1">Belongs to the peptidase C1 family.</text>
</comment>
<dbReference type="GO" id="GO:0008234">
    <property type="term" value="F:cysteine-type peptidase activity"/>
    <property type="evidence" value="ECO:0007669"/>
    <property type="project" value="UniProtKB-KW"/>
</dbReference>
<dbReference type="InterPro" id="IPR013201">
    <property type="entry name" value="Prot_inhib_I29"/>
</dbReference>
<feature type="chain" id="PRO_5018763159" evidence="8">
    <location>
        <begin position="19"/>
        <end position="336"/>
    </location>
</feature>
<dbReference type="Pfam" id="PF08246">
    <property type="entry name" value="Inhibitor_I29"/>
    <property type="match status" value="1"/>
</dbReference>
<accession>A0A3M7RZW4</accession>
<dbReference type="PANTHER" id="PTHR12411">
    <property type="entry name" value="CYSTEINE PROTEASE FAMILY C1-RELATED"/>
    <property type="match status" value="1"/>
</dbReference>
<evidence type="ECO:0000259" key="10">
    <source>
        <dbReference type="SMART" id="SM00848"/>
    </source>
</evidence>
<dbReference type="Proteomes" id="UP000276133">
    <property type="component" value="Unassembled WGS sequence"/>
</dbReference>
<dbReference type="SMART" id="SM00645">
    <property type="entry name" value="Pept_C1"/>
    <property type="match status" value="1"/>
</dbReference>
<dbReference type="InterPro" id="IPR000169">
    <property type="entry name" value="Pept_cys_AS"/>
</dbReference>
<dbReference type="EMBL" id="REGN01002276">
    <property type="protein sequence ID" value="RNA29094.1"/>
    <property type="molecule type" value="Genomic_DNA"/>
</dbReference>
<dbReference type="OrthoDB" id="190265at2759"/>
<name>A0A3M7RZW4_BRAPC</name>
<keyword evidence="5" id="KW-0865">Zymogen</keyword>
<reference evidence="11 12" key="1">
    <citation type="journal article" date="2018" name="Sci. Rep.">
        <title>Genomic signatures of local adaptation to the degree of environmental predictability in rotifers.</title>
        <authorList>
            <person name="Franch-Gras L."/>
            <person name="Hahn C."/>
            <person name="Garcia-Roger E.M."/>
            <person name="Carmona M.J."/>
            <person name="Serra M."/>
            <person name="Gomez A."/>
        </authorList>
    </citation>
    <scope>NUCLEOTIDE SEQUENCE [LARGE SCALE GENOMIC DNA]</scope>
    <source>
        <strain evidence="11">HYR1</strain>
    </source>
</reference>
<feature type="compositionally biased region" description="Basic and acidic residues" evidence="7">
    <location>
        <begin position="123"/>
        <end position="137"/>
    </location>
</feature>
<comment type="caution">
    <text evidence="11">The sequence shown here is derived from an EMBL/GenBank/DDBJ whole genome shotgun (WGS) entry which is preliminary data.</text>
</comment>
<gene>
    <name evidence="11" type="ORF">BpHYR1_009468</name>
</gene>
<protein>
    <submittedName>
        <fullName evidence="11">Cathepsin</fullName>
    </submittedName>
</protein>
<dbReference type="InterPro" id="IPR038765">
    <property type="entry name" value="Papain-like_cys_pep_sf"/>
</dbReference>
<dbReference type="GO" id="GO:0006508">
    <property type="term" value="P:proteolysis"/>
    <property type="evidence" value="ECO:0007669"/>
    <property type="project" value="UniProtKB-KW"/>
</dbReference>
<feature type="signal peptide" evidence="8">
    <location>
        <begin position="1"/>
        <end position="18"/>
    </location>
</feature>
<proteinExistence type="inferred from homology"/>
<feature type="domain" description="Cathepsin propeptide inhibitor" evidence="10">
    <location>
        <begin position="36"/>
        <end position="98"/>
    </location>
</feature>
<feature type="compositionally biased region" description="Basic residues" evidence="7">
    <location>
        <begin position="105"/>
        <end position="122"/>
    </location>
</feature>
<dbReference type="FunFam" id="3.90.70.10:FF:000332">
    <property type="entry name" value="Cathepsin L1"/>
    <property type="match status" value="1"/>
</dbReference>
<evidence type="ECO:0000256" key="2">
    <source>
        <dbReference type="ARBA" id="ARBA00022670"/>
    </source>
</evidence>
<feature type="region of interest" description="Disordered" evidence="7">
    <location>
        <begin position="105"/>
        <end position="137"/>
    </location>
</feature>
<evidence type="ECO:0000256" key="5">
    <source>
        <dbReference type="ARBA" id="ARBA00023145"/>
    </source>
</evidence>
<evidence type="ECO:0000256" key="7">
    <source>
        <dbReference type="SAM" id="MobiDB-lite"/>
    </source>
</evidence>
<evidence type="ECO:0000259" key="9">
    <source>
        <dbReference type="SMART" id="SM00645"/>
    </source>
</evidence>
<keyword evidence="4" id="KW-0788">Thiol protease</keyword>
<dbReference type="Pfam" id="PF00112">
    <property type="entry name" value="Peptidase_C1"/>
    <property type="match status" value="1"/>
</dbReference>
<evidence type="ECO:0000313" key="11">
    <source>
        <dbReference type="EMBL" id="RNA29094.1"/>
    </source>
</evidence>
<keyword evidence="2" id="KW-0645">Protease</keyword>
<evidence type="ECO:0000313" key="12">
    <source>
        <dbReference type="Proteomes" id="UP000276133"/>
    </source>
</evidence>
<dbReference type="STRING" id="10195.A0A3M7RZW4"/>
<dbReference type="InterPro" id="IPR039417">
    <property type="entry name" value="Peptidase_C1A_papain-like"/>
</dbReference>
<dbReference type="SMART" id="SM00848">
    <property type="entry name" value="Inhibitor_I29"/>
    <property type="match status" value="1"/>
</dbReference>
<evidence type="ECO:0000256" key="4">
    <source>
        <dbReference type="ARBA" id="ARBA00022807"/>
    </source>
</evidence>
<feature type="domain" description="Peptidase C1A papain C-terminal" evidence="9">
    <location>
        <begin position="129"/>
        <end position="335"/>
    </location>
</feature>
<keyword evidence="8" id="KW-0732">Signal</keyword>
<dbReference type="PROSITE" id="PS00139">
    <property type="entry name" value="THIOL_PROTEASE_CYS"/>
    <property type="match status" value="1"/>
</dbReference>
<evidence type="ECO:0000256" key="6">
    <source>
        <dbReference type="ARBA" id="ARBA00023157"/>
    </source>
</evidence>
<dbReference type="Gene3D" id="3.90.70.10">
    <property type="entry name" value="Cysteine proteinases"/>
    <property type="match status" value="1"/>
</dbReference>
<keyword evidence="12" id="KW-1185">Reference proteome</keyword>
<evidence type="ECO:0000256" key="8">
    <source>
        <dbReference type="SAM" id="SignalP"/>
    </source>
</evidence>
<keyword evidence="3" id="KW-0378">Hydrolase</keyword>
<dbReference type="CDD" id="cd02248">
    <property type="entry name" value="Peptidase_C1A"/>
    <property type="match status" value="1"/>
</dbReference>